<dbReference type="EMBL" id="KT962247">
    <property type="protein sequence ID" value="ALO80488.1"/>
    <property type="molecule type" value="Genomic_DNA"/>
</dbReference>
<evidence type="ECO:0000313" key="1">
    <source>
        <dbReference type="EMBL" id="ALO80488.1"/>
    </source>
</evidence>
<sequence>MVRNYLTLIIALVSIVVSSQDILYKVIENDSTYIFAVSKPLVPIVDDFFTHAKKNNYSISKVADLHGVYKTNVISHYTGSQDAGLTMISRDFKDIIFINDNLPTYLSTLIEVVVYHEFYHFFANNKDHCDTIFCPYILQSGDKIDVEYVIRTWGENDKKEYFEYLKIN</sequence>
<gene>
    <name evidence="1" type="ORF">Phi17218_085</name>
</gene>
<proteinExistence type="predicted"/>
<evidence type="ECO:0000313" key="2">
    <source>
        <dbReference type="Proteomes" id="UP000226403"/>
    </source>
</evidence>
<accession>A0A0S2MX40</accession>
<dbReference type="Proteomes" id="UP000226403">
    <property type="component" value="Segment"/>
</dbReference>
<organism evidence="1 2">
    <name type="scientific">Cellulophaga phage phi17:2_18</name>
    <dbReference type="NCBI Taxonomy" id="1747283"/>
    <lineage>
        <taxon>Viruses</taxon>
        <taxon>Duplodnaviria</taxon>
        <taxon>Heunggongvirae</taxon>
        <taxon>Uroviricota</taxon>
        <taxon>Caudoviricetes</taxon>
        <taxon>Lightbulbvirus</taxon>
        <taxon>Lightbulbvirus Cba172</taxon>
    </lineage>
</organism>
<reference evidence="1 2" key="1">
    <citation type="submission" date="2015-10" db="EMBL/GenBank/DDBJ databases">
        <title>Large-scale maps of variable infection efficiencies in aquatic Bacteriodetes phage-host model systems.</title>
        <authorList>
            <person name="Holmfeldt K."/>
            <person name="Solonenko N."/>
            <person name="Howard-Varona C."/>
            <person name="Moreno M."/>
            <person name="Malmstrom R.R."/>
            <person name="Blow M.J."/>
            <person name="Sullivan M.B."/>
        </authorList>
    </citation>
    <scope>NUCLEOTIDE SEQUENCE [LARGE SCALE GENOMIC DNA]</scope>
</reference>
<protein>
    <submittedName>
        <fullName evidence="1">Uncharacterized protein</fullName>
    </submittedName>
</protein>
<name>A0A0S2MX40_9CAUD</name>